<evidence type="ECO:0000313" key="2">
    <source>
        <dbReference type="EMBL" id="CEL63948.1"/>
    </source>
</evidence>
<evidence type="ECO:0000256" key="1">
    <source>
        <dbReference type="SAM" id="MobiDB-lite"/>
    </source>
</evidence>
<feature type="compositionally biased region" description="Basic and acidic residues" evidence="1">
    <location>
        <begin position="19"/>
        <end position="31"/>
    </location>
</feature>
<dbReference type="AlphaFoldDB" id="A0A0B7G618"/>
<accession>A0A0B7G618</accession>
<dbReference type="EMBL" id="LN679189">
    <property type="protein sequence ID" value="CEL63948.1"/>
    <property type="molecule type" value="Genomic_DNA"/>
</dbReference>
<evidence type="ECO:0000313" key="3">
    <source>
        <dbReference type="Proteomes" id="UP000059188"/>
    </source>
</evidence>
<sequence length="73" mass="8194">MGMGKFGPKFYDVVHSSTRARDATEAGGERNRMKKKHKERTVSSGGGPAASRRAQRQYRIQAKRGWVGQPRAY</sequence>
<organism evidence="2 3">
    <name type="scientific">Thanatephorus cucumeris (strain AG1-IB / isolate 7/3/14)</name>
    <name type="common">Lettuce bottom rot fungus</name>
    <name type="synonym">Rhizoctonia solani</name>
    <dbReference type="NCBI Taxonomy" id="1108050"/>
    <lineage>
        <taxon>Eukaryota</taxon>
        <taxon>Fungi</taxon>
        <taxon>Dikarya</taxon>
        <taxon>Basidiomycota</taxon>
        <taxon>Agaricomycotina</taxon>
        <taxon>Agaricomycetes</taxon>
        <taxon>Cantharellales</taxon>
        <taxon>Ceratobasidiaceae</taxon>
        <taxon>Rhizoctonia</taxon>
        <taxon>Rhizoctonia solani AG-1</taxon>
    </lineage>
</organism>
<gene>
    <name evidence="2" type="ORF">RSOLAG1IB_10931</name>
</gene>
<proteinExistence type="predicted"/>
<feature type="region of interest" description="Disordered" evidence="1">
    <location>
        <begin position="17"/>
        <end position="73"/>
    </location>
</feature>
<dbReference type="Proteomes" id="UP000059188">
    <property type="component" value="Unassembled WGS sequence"/>
</dbReference>
<name>A0A0B7G618_THACB</name>
<protein>
    <submittedName>
        <fullName evidence="2">Uncharacterized protein</fullName>
    </submittedName>
</protein>
<keyword evidence="3" id="KW-1185">Reference proteome</keyword>
<reference evidence="2 3" key="1">
    <citation type="submission" date="2014-11" db="EMBL/GenBank/DDBJ databases">
        <authorList>
            <person name="Wibberg Daniel"/>
        </authorList>
    </citation>
    <scope>NUCLEOTIDE SEQUENCE [LARGE SCALE GENOMIC DNA]</scope>
    <source>
        <strain evidence="2">Rhizoctonia solani AG1-IB 7/3/14</strain>
    </source>
</reference>